<accession>A0ABY8AIW7</accession>
<gene>
    <name evidence="3" type="ORF">MOV08_39780</name>
</gene>
<reference evidence="3 4" key="1">
    <citation type="submission" date="2022-03" db="EMBL/GenBank/DDBJ databases">
        <title>Streptomyces yunnanensis P86,complete genome.</title>
        <authorList>
            <person name="Chen S."/>
            <person name="Zhang Q."/>
        </authorList>
    </citation>
    <scope>NUCLEOTIDE SEQUENCE [LARGE SCALE GENOMIC DNA]</scope>
    <source>
        <strain evidence="3 4">P86</strain>
    </source>
</reference>
<organism evidence="3 4">
    <name type="scientific">Streptomyces yunnanensis</name>
    <dbReference type="NCBI Taxonomy" id="156453"/>
    <lineage>
        <taxon>Bacteria</taxon>
        <taxon>Bacillati</taxon>
        <taxon>Actinomycetota</taxon>
        <taxon>Actinomycetes</taxon>
        <taxon>Kitasatosporales</taxon>
        <taxon>Streptomycetaceae</taxon>
        <taxon>Streptomyces</taxon>
    </lineage>
</organism>
<dbReference type="RefSeq" id="WP_039642882.1">
    <property type="nucleotide sequence ID" value="NZ_CP095749.1"/>
</dbReference>
<feature type="chain" id="PRO_5045190287" evidence="1">
    <location>
        <begin position="32"/>
        <end position="125"/>
    </location>
</feature>
<proteinExistence type="predicted"/>
<keyword evidence="1" id="KW-0732">Signal</keyword>
<evidence type="ECO:0000259" key="2">
    <source>
        <dbReference type="Pfam" id="PF08239"/>
    </source>
</evidence>
<dbReference type="Proteomes" id="UP001218629">
    <property type="component" value="Chromosome"/>
</dbReference>
<feature type="signal peptide" evidence="1">
    <location>
        <begin position="1"/>
        <end position="31"/>
    </location>
</feature>
<dbReference type="Pfam" id="PF08239">
    <property type="entry name" value="SH3_3"/>
    <property type="match status" value="1"/>
</dbReference>
<evidence type="ECO:0000313" key="4">
    <source>
        <dbReference type="Proteomes" id="UP001218629"/>
    </source>
</evidence>
<feature type="domain" description="SH3b" evidence="2">
    <location>
        <begin position="50"/>
        <end position="108"/>
    </location>
</feature>
<evidence type="ECO:0000313" key="3">
    <source>
        <dbReference type="EMBL" id="WEB44823.1"/>
    </source>
</evidence>
<sequence length="125" mass="13455">MTHLSPFRRGAAVLVSAGLLCGVLGSGVAAAAPPGAVHGPYKGRVTAASHLALRAGPGTSYRVVGSLHHGEVVGIRCKTNGRNIHGNPRWYKIHEGRFAWAWASARYIRSIGETPRWCREGHRRI</sequence>
<keyword evidence="4" id="KW-1185">Reference proteome</keyword>
<protein>
    <submittedName>
        <fullName evidence="3">SH3 domain-containing protein</fullName>
    </submittedName>
</protein>
<dbReference type="EMBL" id="CP095749">
    <property type="protein sequence ID" value="WEB44823.1"/>
    <property type="molecule type" value="Genomic_DNA"/>
</dbReference>
<dbReference type="Gene3D" id="2.30.30.40">
    <property type="entry name" value="SH3 Domains"/>
    <property type="match status" value="1"/>
</dbReference>
<dbReference type="InterPro" id="IPR003646">
    <property type="entry name" value="SH3-like_bac-type"/>
</dbReference>
<evidence type="ECO:0000256" key="1">
    <source>
        <dbReference type="SAM" id="SignalP"/>
    </source>
</evidence>
<name>A0ABY8AIW7_9ACTN</name>